<organism evidence="1 2">
    <name type="scientific">Scutellospora calospora</name>
    <dbReference type="NCBI Taxonomy" id="85575"/>
    <lineage>
        <taxon>Eukaryota</taxon>
        <taxon>Fungi</taxon>
        <taxon>Fungi incertae sedis</taxon>
        <taxon>Mucoromycota</taxon>
        <taxon>Glomeromycotina</taxon>
        <taxon>Glomeromycetes</taxon>
        <taxon>Diversisporales</taxon>
        <taxon>Gigasporaceae</taxon>
        <taxon>Scutellospora</taxon>
    </lineage>
</organism>
<evidence type="ECO:0000313" key="1">
    <source>
        <dbReference type="EMBL" id="CAG8616757.1"/>
    </source>
</evidence>
<comment type="caution">
    <text evidence="1">The sequence shown here is derived from an EMBL/GenBank/DDBJ whole genome shotgun (WGS) entry which is preliminary data.</text>
</comment>
<reference evidence="1" key="1">
    <citation type="submission" date="2021-06" db="EMBL/GenBank/DDBJ databases">
        <authorList>
            <person name="Kallberg Y."/>
            <person name="Tangrot J."/>
            <person name="Rosling A."/>
        </authorList>
    </citation>
    <scope>NUCLEOTIDE SEQUENCE</scope>
    <source>
        <strain evidence="1">AU212A</strain>
    </source>
</reference>
<sequence length="76" mass="8557">SIENILTSEDLLIGESFLDVGTFENNNNSNLEDVEDSTNSEPDSNDKDNFENTSDQQLRNLPLSHVEIYCGKTFET</sequence>
<name>A0ACA9MVG9_9GLOM</name>
<accession>A0ACA9MVG9</accession>
<dbReference type="Proteomes" id="UP000789860">
    <property type="component" value="Unassembled WGS sequence"/>
</dbReference>
<keyword evidence="2" id="KW-1185">Reference proteome</keyword>
<evidence type="ECO:0000313" key="2">
    <source>
        <dbReference type="Proteomes" id="UP000789860"/>
    </source>
</evidence>
<gene>
    <name evidence="1" type="ORF">SCALOS_LOCUS7503</name>
</gene>
<feature type="non-terminal residue" evidence="1">
    <location>
        <position position="1"/>
    </location>
</feature>
<protein>
    <submittedName>
        <fullName evidence="1">11524_t:CDS:1</fullName>
    </submittedName>
</protein>
<dbReference type="EMBL" id="CAJVPM010016888">
    <property type="protein sequence ID" value="CAG8616757.1"/>
    <property type="molecule type" value="Genomic_DNA"/>
</dbReference>
<proteinExistence type="predicted"/>